<dbReference type="RefSeq" id="XP_066828830.1">
    <property type="nucleotide sequence ID" value="XM_066971830.1"/>
</dbReference>
<feature type="signal peptide" evidence="2">
    <location>
        <begin position="1"/>
        <end position="16"/>
    </location>
</feature>
<dbReference type="InterPro" id="IPR018803">
    <property type="entry name" value="Ish1/Msc1-like"/>
</dbReference>
<proteinExistence type="predicted"/>
<accession>A0ABP0ZJ52</accession>
<dbReference type="GeneID" id="92207088"/>
<name>A0ABP0ZJ52_9ASCO</name>
<sequence length="1121" mass="128819">MRLAWLALVFIQLVQANNYGFDQWSNNDLKQFLNDCKVKQDSSWDNSKLIEVTNNEAKKLENGYKKLKTELDKQLQPKRTNLEDYLSFSYLFGTDKKPTSIKDWFFESWDLDSLKKFLKHNGIKFSDKDKKSDLLKTVKNSFDKLAKKNKGSSYYPGSWLYDSWSDDDLSKWLSKYDIPYNKKSTRDQLIDKVKEFNYKATNEISDTKDALLDSLDLFDKSIFDKVGQVKDSFFETWSYSQLREWLYLHGFINESPETYVADLDKEKLIDLAKENKKYVLEDIQTWLKHSEKKVQPWLNKGGDDTVTGETSKRTKNLINDTFFVGIDNWSKDKLREFLNVRKVPYSIFTTRQQLVDLVKEHRADPIHVEADAYVVDQDFSTNSIKHWLKEQGKSIDGTRKDFITAFLDQFNKVGSGSDNLESQIRFYTPELEDYKHYLSRNVPEYKSYSDSQIKQAFKLVDEYFKKATETAREQLTKDKYSVEEALQDIQRASYQYASQFYDEIADGQSNISHLIIDARLASESFVKSLVAKLVKDWKVIQDTVFKTKKEADSWIGDKQKDAQGWIKDSQQQAQKGGQTVLKNVGSAQGDLFAKYKELSDKSSSVFSEYTSRASDALDDVSTNAGKKYEEAAKDAEYKYEQFVKLFNSKSDGVSDAAGKQYEKAAAEAQKKYDEYSRLFNSKLDELTTEAGKKYELAAADASKKFEEFKKSAKGTADGVSSDFAKGYELAAAEANKRYEEYTKLASKKYNEATKDAEKQWAEFSKATRNKVDLASEDAAKKYEAAAKIANQKYDEYTKLAAEKFNEWTTDASLKADQLYKEAGKHYEVAAKDASKKYDEYTSAAAAFAASVGEQATDKFNDFSKEASVKANELSEEAKKQYEIASAEAQKKYDEYSKIAGKKYEEHKAMAGEKLNELAEEAAKQYEVAKKNAGVKFEEYKKVAGEKAVEFHQVASEKAGEFVTTAKEEGSKIYNEAVDQSHKSYIKYSPKVKDWLYNIYRESLYHLGLFNNKIYEATEGVGEKVAEKWDSIIKTYSNADLKAYLRSFGYSYQWLSGLNRKELLKLAEVQEKLFSGYKSTKWDKSIGEIFKDAGEEIEKELGIKREPHGLVEHAKYYLGFNY</sequence>
<dbReference type="EMBL" id="OZ022406">
    <property type="protein sequence ID" value="CAK9437514.1"/>
    <property type="molecule type" value="Genomic_DNA"/>
</dbReference>
<dbReference type="Pfam" id="PF10281">
    <property type="entry name" value="Ish1"/>
    <property type="match status" value="3"/>
</dbReference>
<reference evidence="3 4" key="1">
    <citation type="submission" date="2024-03" db="EMBL/GenBank/DDBJ databases">
        <authorList>
            <person name="Brejova B."/>
        </authorList>
    </citation>
    <scope>NUCLEOTIDE SEQUENCE [LARGE SCALE GENOMIC DNA]</scope>
    <source>
        <strain evidence="3 4">CBS 14171</strain>
    </source>
</reference>
<gene>
    <name evidence="3" type="ORF">LODBEIA_P18920</name>
</gene>
<keyword evidence="2" id="KW-0732">Signal</keyword>
<evidence type="ECO:0000256" key="1">
    <source>
        <dbReference type="SAM" id="Coils"/>
    </source>
</evidence>
<feature type="coiled-coil region" evidence="1">
    <location>
        <begin position="871"/>
        <end position="931"/>
    </location>
</feature>
<evidence type="ECO:0000256" key="2">
    <source>
        <dbReference type="SAM" id="SignalP"/>
    </source>
</evidence>
<dbReference type="Proteomes" id="UP001497383">
    <property type="component" value="Chromosome 2"/>
</dbReference>
<organism evidence="3 4">
    <name type="scientific">Lodderomyces beijingensis</name>
    <dbReference type="NCBI Taxonomy" id="1775926"/>
    <lineage>
        <taxon>Eukaryota</taxon>
        <taxon>Fungi</taxon>
        <taxon>Dikarya</taxon>
        <taxon>Ascomycota</taxon>
        <taxon>Saccharomycotina</taxon>
        <taxon>Pichiomycetes</taxon>
        <taxon>Debaryomycetaceae</taxon>
        <taxon>Candida/Lodderomyces clade</taxon>
        <taxon>Lodderomyces</taxon>
    </lineage>
</organism>
<feature type="chain" id="PRO_5045318959" description="Meiotic sister chromatid recombination protein 1" evidence="2">
    <location>
        <begin position="17"/>
        <end position="1121"/>
    </location>
</feature>
<protein>
    <recommendedName>
        <fullName evidence="5">Meiotic sister chromatid recombination protein 1</fullName>
    </recommendedName>
</protein>
<evidence type="ECO:0000313" key="4">
    <source>
        <dbReference type="Proteomes" id="UP001497383"/>
    </source>
</evidence>
<evidence type="ECO:0008006" key="5">
    <source>
        <dbReference type="Google" id="ProtNLM"/>
    </source>
</evidence>
<keyword evidence="1" id="KW-0175">Coiled coil</keyword>
<keyword evidence="4" id="KW-1185">Reference proteome</keyword>
<evidence type="ECO:0000313" key="3">
    <source>
        <dbReference type="EMBL" id="CAK9437514.1"/>
    </source>
</evidence>